<name>A0ACC3C7X8_PYRYE</name>
<accession>A0ACC3C7X8</accession>
<reference evidence="1" key="1">
    <citation type="submission" date="2019-11" db="EMBL/GenBank/DDBJ databases">
        <title>Nori genome reveals adaptations in red seaweeds to the harsh intertidal environment.</title>
        <authorList>
            <person name="Wang D."/>
            <person name="Mao Y."/>
        </authorList>
    </citation>
    <scope>NUCLEOTIDE SEQUENCE</scope>
    <source>
        <tissue evidence="1">Gametophyte</tissue>
    </source>
</reference>
<comment type="caution">
    <text evidence="1">The sequence shown here is derived from an EMBL/GenBank/DDBJ whole genome shotgun (WGS) entry which is preliminary data.</text>
</comment>
<proteinExistence type="predicted"/>
<dbReference type="Proteomes" id="UP000798662">
    <property type="component" value="Chromosome 2"/>
</dbReference>
<evidence type="ECO:0000313" key="1">
    <source>
        <dbReference type="EMBL" id="KAK1866325.1"/>
    </source>
</evidence>
<gene>
    <name evidence="1" type="ORF">I4F81_008845</name>
</gene>
<protein>
    <submittedName>
        <fullName evidence="1">Uncharacterized protein</fullName>
    </submittedName>
</protein>
<dbReference type="EMBL" id="CM020619">
    <property type="protein sequence ID" value="KAK1866325.1"/>
    <property type="molecule type" value="Genomic_DNA"/>
</dbReference>
<evidence type="ECO:0000313" key="2">
    <source>
        <dbReference type="Proteomes" id="UP000798662"/>
    </source>
</evidence>
<sequence length="418" mass="41253">MDGGDGAEADTFLGVEVEDDPSARPPDGGDEGANGGGDHTMDGGGDDAMGDSDGDGDGTGEGEDEPEPELDLENLGVDDTPPVRDDAITVCTVHSGPVYAVAAVGAILATGSGDDTGALLTPDPAVAGAAAVAAAAAAAGTSSPPPAGTLFPLAHTSSLGESVSAVALSADGAYAAYGAENGVVAVRGVRGDTAQGVTLFEEATAAIHFVAFHPRGPVVLAGDADGTGWMVNAATSSFMAVFAGHGGAVTCGGWSPDGRTAVTGAADGVVRVWDPKATTVAVSVSNERGDYHPAGVGVVALALHPSADTPVGASGGDDGSVYLWSTATGKVLTKVPPHAESVEAVAFSPAGGEHLAAAALDGTLRVWDVAVSAERGAAAHDAGVTAVAWHPTERGMLLKHGACHPRTSVRKKQKRIFF</sequence>
<organism evidence="1 2">
    <name type="scientific">Pyropia yezoensis</name>
    <name type="common">Susabi-nori</name>
    <name type="synonym">Porphyra yezoensis</name>
    <dbReference type="NCBI Taxonomy" id="2788"/>
    <lineage>
        <taxon>Eukaryota</taxon>
        <taxon>Rhodophyta</taxon>
        <taxon>Bangiophyceae</taxon>
        <taxon>Bangiales</taxon>
        <taxon>Bangiaceae</taxon>
        <taxon>Pyropia</taxon>
    </lineage>
</organism>
<keyword evidence="2" id="KW-1185">Reference proteome</keyword>